<dbReference type="Gene3D" id="3.30.200.20">
    <property type="entry name" value="Phosphorylase Kinase, domain 1"/>
    <property type="match status" value="1"/>
</dbReference>
<feature type="compositionally biased region" description="Polar residues" evidence="1">
    <location>
        <begin position="1084"/>
        <end position="1097"/>
    </location>
</feature>
<evidence type="ECO:0000313" key="5">
    <source>
        <dbReference type="Proteomes" id="UP000490939"/>
    </source>
</evidence>
<reference evidence="4 5" key="1">
    <citation type="submission" date="2019-07" db="EMBL/GenBank/DDBJ databases">
        <title>Venturia inaequalis Genome Resource.</title>
        <authorList>
            <person name="Lichtner F.J."/>
        </authorList>
    </citation>
    <scope>NUCLEOTIDE SEQUENCE [LARGE SCALE GENOMIC DNA]</scope>
    <source>
        <strain evidence="4 5">DMI_063113</strain>
    </source>
</reference>
<feature type="region of interest" description="Disordered" evidence="1">
    <location>
        <begin position="1475"/>
        <end position="1501"/>
    </location>
</feature>
<proteinExistence type="predicted"/>
<evidence type="ECO:0000256" key="1">
    <source>
        <dbReference type="SAM" id="MobiDB-lite"/>
    </source>
</evidence>
<dbReference type="InterPro" id="IPR011009">
    <property type="entry name" value="Kinase-like_dom_sf"/>
</dbReference>
<dbReference type="EMBL" id="WNWR01000002">
    <property type="protein sequence ID" value="KAE9994780.1"/>
    <property type="molecule type" value="Genomic_DNA"/>
</dbReference>
<feature type="compositionally biased region" description="Polar residues" evidence="1">
    <location>
        <begin position="1711"/>
        <end position="1722"/>
    </location>
</feature>
<feature type="region of interest" description="Disordered" evidence="1">
    <location>
        <begin position="1"/>
        <end position="247"/>
    </location>
</feature>
<dbReference type="GO" id="GO:0004672">
    <property type="term" value="F:protein kinase activity"/>
    <property type="evidence" value="ECO:0007669"/>
    <property type="project" value="InterPro"/>
</dbReference>
<name>A0A8H3ZCR5_VENIN</name>
<feature type="region of interest" description="Disordered" evidence="1">
    <location>
        <begin position="1550"/>
        <end position="1589"/>
    </location>
</feature>
<dbReference type="PROSITE" id="PS00108">
    <property type="entry name" value="PROTEIN_KINASE_ST"/>
    <property type="match status" value="1"/>
</dbReference>
<feature type="compositionally biased region" description="Polar residues" evidence="1">
    <location>
        <begin position="184"/>
        <end position="194"/>
    </location>
</feature>
<feature type="region of interest" description="Disordered" evidence="1">
    <location>
        <begin position="1055"/>
        <end position="1346"/>
    </location>
</feature>
<feature type="region of interest" description="Disordered" evidence="1">
    <location>
        <begin position="1387"/>
        <end position="1434"/>
    </location>
</feature>
<sequence length="1902" mass="206703">MRRTVHPESAMKPTSLRLDYNDGPIRFQFGKSEQESTSSQHDKRYPVRSSPLKRVEGRINLDQPNFGSPAKRRSIHGGSLGTDIDIFSQSVSAETEMGGMDAERESSDSPFASPGPKRTSSLRKALQHRQLPKPSGSRLSGDQLRESTIFASPAQKTRNRQSLDSSVISGPTTQSPFVRPAAPTPSQRLFQPRQSLPHRLSGQQQPHPLSQALTPSSSSGSSLHSDTPREPPPRRAAPPSVPQFQPSFARSLPLGATLHHDAHESSQNSFETPDSFKFAKPLPAAFMSTGLISKRHRRDVDEPAHEFQMPDTPSKRASFPPGTPTNSHAVRRIVGPALNFGTPASPFVGHVSTPKIFGKTSRGGFAPFGERKLNRRSSFASVDGDDNANSPGGQQDSQSSDELPPTPTKPAGGSRKENSLRSSLLGRRPSIAPDTFVPPIAVDIPTPKDIMRTSMDDGRSSPHTPIEHFTPPEPSNLSISAGQNRLGFPSFGSSFNSSFASSTSSFPPATPTAPREYMFQFGKPGASVTNNDVDTSLTARFGSVSLYGTGEFSRVYRVEKPVSNPLASHSSPSVGSVWAVKKTKQPITGPRDRERKMKEVNILKALRGNDHVIECVDSWEAKNHLYIQTEFCEDGNLKDFLTRTGHKGRLDDFRIWKILLELSLGVKHIHDHNFVHLDLKPANIFIDYSGVLKIGDFGLASEWPAPQGIEGEGDREYIALEVLSGRYDKPADVYALGMIMIEMAGNVVLPDNGSSWQRLRHGDLSELPSLTFSSDNTLERDDSGAPITPSKGTPDMDNFLDHVQPVRPVHSLVTPPSFMIDPEDNQALDTVVLWMISQNPDARPTIDQVYNLKGVQWVQERRRSGATIFEGTWGPADDVLNHEQDVDMMDLPDTCTKPQFRLRVLCHESGEVQDVHTAAAEKVTMTEGLASSGSHAREAEDNNCSYPNFRPRPTIPTNNRSTGTFPGPHSLSLALSQPPSAAASPRSSRDSSPAGRSFRLPTTPGAASSGMPSRKDSHDVSPHRPMSTPGHSGTVPSAAAIQRALSAASILQLPIAPTSDPSSTTTSTSTSTSTSKLPRVSRVQAATTGSGENTPTWPLSPRLKSPPPSSSRRNSLRTQRRPEISTTTPNIIVQNSTPTSISTPPLQKQAETPEEPDARAGASTGKAPSRGASGAPTLETVQESSAPTTPGDTPANGISSAESPFVDAQSEDDHEGTSGSTTPRTGKANITKGDSGSDTGAEKKNDRQNKDAEEQDPDATPRAKAVIPRASVSSLRPKAEASAKNMTVETETISSIPQGTLGPPADRIASGRIEHGGTLRAKASSDTIRPNKGRKKASRKAPSINNTSARLFRHLRSSSSVLSTNLRLSKASTRADIFEDRVKNAMEDATSDDSDETFVYESNPPEPAPARRSRHHSRTPSGASAISNSNIDQRGLLRLNHSLSTQKTRSMKFTNAYNSGDEESVDRGGTIRASMARGGSSSVHHHHLSRPGRNGNGHTSILDEDNGVFNNHLSKVPSFTGLPRQVPRLNNQHLQATNGSARREAGYASYDVDADGGDDEGTPLIGTGTVRTPRGTKRSSPLQASRPPQYLDHYPSGAKSIVRRCAGCIVMLVMILLMIFGVVAFLFAISTPLSNLRMVEIQAVLASEQELMFDIVVESENPNLLPITIADTDFSVFARSKYVGSEKWWREHGDESMPPLERTTRRRNRIGTKSSDQVTGESWWNPKPEDKEEPWTPFPEPDDTEDHEGVRPTMVLGRIYKLETPLSFDGSFWKKHKHVSTATLRLLKPGNSTEMGGTARWERVLLHPFDLIVRGSLKYNIPLGGHSYAVAVSNEVTIHPEEGDVVPVDPEDGVVKISRSLDRYRESTAMTSAPSEDSWTTVPRHGFASRVKSTLLRAFPRR</sequence>
<feature type="compositionally biased region" description="Low complexity" evidence="1">
    <location>
        <begin position="968"/>
        <end position="997"/>
    </location>
</feature>
<evidence type="ECO:0000313" key="4">
    <source>
        <dbReference type="EMBL" id="KAE9994780.1"/>
    </source>
</evidence>
<dbReference type="PANTHER" id="PTHR28258">
    <property type="entry name" value="VACUOLAR SEGREGATION PROTEIN 7"/>
    <property type="match status" value="1"/>
</dbReference>
<dbReference type="Pfam" id="PF12751">
    <property type="entry name" value="Vac7"/>
    <property type="match status" value="2"/>
</dbReference>
<dbReference type="InterPro" id="IPR024260">
    <property type="entry name" value="Vac7"/>
</dbReference>
<feature type="compositionally biased region" description="Polar residues" evidence="1">
    <location>
        <begin position="1284"/>
        <end position="1298"/>
    </location>
</feature>
<dbReference type="PANTHER" id="PTHR28258:SF1">
    <property type="entry name" value="VACUOLAR SEGREGATION PROTEIN 7"/>
    <property type="match status" value="1"/>
</dbReference>
<dbReference type="GO" id="GO:0010513">
    <property type="term" value="P:positive regulation of phosphatidylinositol biosynthetic process"/>
    <property type="evidence" value="ECO:0007669"/>
    <property type="project" value="TreeGrafter"/>
</dbReference>
<gene>
    <name evidence="4" type="ORF">EG327_003044</name>
</gene>
<feature type="region of interest" description="Disordered" evidence="1">
    <location>
        <begin position="770"/>
        <end position="795"/>
    </location>
</feature>
<feature type="compositionally biased region" description="Acidic residues" evidence="1">
    <location>
        <begin position="1389"/>
        <end position="1398"/>
    </location>
</feature>
<feature type="compositionally biased region" description="Basic and acidic residues" evidence="1">
    <location>
        <begin position="1240"/>
        <end position="1252"/>
    </location>
</feature>
<evidence type="ECO:0000259" key="3">
    <source>
        <dbReference type="PROSITE" id="PS50011"/>
    </source>
</evidence>
<keyword evidence="2" id="KW-1133">Transmembrane helix</keyword>
<dbReference type="Pfam" id="PF00069">
    <property type="entry name" value="Pkinase"/>
    <property type="match status" value="1"/>
</dbReference>
<feature type="region of interest" description="Disordered" evidence="1">
    <location>
        <begin position="1693"/>
        <end position="1748"/>
    </location>
</feature>
<dbReference type="GO" id="GO:0070772">
    <property type="term" value="C:PAS complex"/>
    <property type="evidence" value="ECO:0007669"/>
    <property type="project" value="TreeGrafter"/>
</dbReference>
<dbReference type="InterPro" id="IPR000719">
    <property type="entry name" value="Prot_kinase_dom"/>
</dbReference>
<feature type="compositionally biased region" description="Polar residues" evidence="1">
    <location>
        <begin position="955"/>
        <end position="964"/>
    </location>
</feature>
<feature type="compositionally biased region" description="Polar residues" evidence="1">
    <location>
        <begin position="1124"/>
        <end position="1150"/>
    </location>
</feature>
<feature type="transmembrane region" description="Helical" evidence="2">
    <location>
        <begin position="1609"/>
        <end position="1629"/>
    </location>
</feature>
<feature type="region of interest" description="Disordered" evidence="1">
    <location>
        <begin position="303"/>
        <end position="329"/>
    </location>
</feature>
<comment type="caution">
    <text evidence="4">The sequence shown here is derived from an EMBL/GenBank/DDBJ whole genome shotgun (WGS) entry which is preliminary data.</text>
</comment>
<evidence type="ECO:0000256" key="2">
    <source>
        <dbReference type="SAM" id="Phobius"/>
    </source>
</evidence>
<protein>
    <recommendedName>
        <fullName evidence="3">Protein kinase domain-containing protein</fullName>
    </recommendedName>
</protein>
<dbReference type="PROSITE" id="PS50011">
    <property type="entry name" value="PROTEIN_KINASE_DOM"/>
    <property type="match status" value="1"/>
</dbReference>
<feature type="compositionally biased region" description="Acidic residues" evidence="1">
    <location>
        <begin position="1552"/>
        <end position="1561"/>
    </location>
</feature>
<dbReference type="SMART" id="SM00220">
    <property type="entry name" value="S_TKc"/>
    <property type="match status" value="1"/>
</dbReference>
<dbReference type="GO" id="GO:1903778">
    <property type="term" value="P:protein localization to vacuolar membrane"/>
    <property type="evidence" value="ECO:0007669"/>
    <property type="project" value="TreeGrafter"/>
</dbReference>
<feature type="compositionally biased region" description="Basic and acidic residues" evidence="1">
    <location>
        <begin position="1013"/>
        <end position="1022"/>
    </location>
</feature>
<feature type="compositionally biased region" description="Low complexity" evidence="1">
    <location>
        <begin position="1062"/>
        <end position="1075"/>
    </location>
</feature>
<feature type="region of interest" description="Disordered" evidence="1">
    <location>
        <begin position="379"/>
        <end position="448"/>
    </location>
</feature>
<dbReference type="InterPro" id="IPR008271">
    <property type="entry name" value="Ser/Thr_kinase_AS"/>
</dbReference>
<feature type="compositionally biased region" description="Low complexity" evidence="1">
    <location>
        <begin position="392"/>
        <end position="401"/>
    </location>
</feature>
<feature type="compositionally biased region" description="Polar residues" evidence="1">
    <location>
        <begin position="154"/>
        <end position="176"/>
    </location>
</feature>
<dbReference type="GO" id="GO:0000011">
    <property type="term" value="P:vacuole inheritance"/>
    <property type="evidence" value="ECO:0007669"/>
    <property type="project" value="TreeGrafter"/>
</dbReference>
<organism evidence="4 5">
    <name type="scientific">Venturia inaequalis</name>
    <name type="common">Apple scab fungus</name>
    <dbReference type="NCBI Taxonomy" id="5025"/>
    <lineage>
        <taxon>Eukaryota</taxon>
        <taxon>Fungi</taxon>
        <taxon>Dikarya</taxon>
        <taxon>Ascomycota</taxon>
        <taxon>Pezizomycotina</taxon>
        <taxon>Dothideomycetes</taxon>
        <taxon>Pleosporomycetidae</taxon>
        <taxon>Venturiales</taxon>
        <taxon>Venturiaceae</taxon>
        <taxon>Venturia</taxon>
    </lineage>
</organism>
<dbReference type="Gene3D" id="1.10.510.10">
    <property type="entry name" value="Transferase(Phosphotransferase) domain 1"/>
    <property type="match status" value="1"/>
</dbReference>
<feature type="domain" description="Protein kinase" evidence="3">
    <location>
        <begin position="541"/>
        <end position="858"/>
    </location>
</feature>
<dbReference type="GO" id="GO:0000329">
    <property type="term" value="C:fungal-type vacuole membrane"/>
    <property type="evidence" value="ECO:0007669"/>
    <property type="project" value="TreeGrafter"/>
</dbReference>
<dbReference type="SUPFAM" id="SSF56112">
    <property type="entry name" value="Protein kinase-like (PK-like)"/>
    <property type="match status" value="1"/>
</dbReference>
<keyword evidence="5" id="KW-1185">Reference proteome</keyword>
<feature type="compositionally biased region" description="Polar residues" evidence="1">
    <location>
        <begin position="1419"/>
        <end position="1432"/>
    </location>
</feature>
<dbReference type="GO" id="GO:0005524">
    <property type="term" value="F:ATP binding"/>
    <property type="evidence" value="ECO:0007669"/>
    <property type="project" value="InterPro"/>
</dbReference>
<dbReference type="Proteomes" id="UP000490939">
    <property type="component" value="Unassembled WGS sequence"/>
</dbReference>
<feature type="region of interest" description="Disordered" evidence="1">
    <location>
        <begin position="927"/>
        <end position="1036"/>
    </location>
</feature>
<keyword evidence="2" id="KW-0812">Transmembrane</keyword>
<feature type="compositionally biased region" description="Polar residues" evidence="1">
    <location>
        <begin position="1179"/>
        <end position="1202"/>
    </location>
</feature>
<feature type="compositionally biased region" description="Low complexity" evidence="1">
    <location>
        <begin position="209"/>
        <end position="225"/>
    </location>
</feature>
<accession>A0A8H3ZCR5</accession>
<keyword evidence="2" id="KW-0472">Membrane</keyword>